<evidence type="ECO:0000313" key="1">
    <source>
        <dbReference type="EMBL" id="KAA1262430.1"/>
    </source>
</evidence>
<protein>
    <submittedName>
        <fullName evidence="1">Uncharacterized protein</fullName>
    </submittedName>
</protein>
<reference evidence="1 2" key="1">
    <citation type="submission" date="2019-08" db="EMBL/GenBank/DDBJ databases">
        <title>Deep-cultivation of Planctomycetes and their phenomic and genomic characterization uncovers novel biology.</title>
        <authorList>
            <person name="Wiegand S."/>
            <person name="Jogler M."/>
            <person name="Boedeker C."/>
            <person name="Pinto D."/>
            <person name="Vollmers J."/>
            <person name="Rivas-Marin E."/>
            <person name="Kohn T."/>
            <person name="Peeters S.H."/>
            <person name="Heuer A."/>
            <person name="Rast P."/>
            <person name="Oberbeckmann S."/>
            <person name="Bunk B."/>
            <person name="Jeske O."/>
            <person name="Meyerdierks A."/>
            <person name="Storesund J.E."/>
            <person name="Kallscheuer N."/>
            <person name="Luecker S."/>
            <person name="Lage O.M."/>
            <person name="Pohl T."/>
            <person name="Merkel B.J."/>
            <person name="Hornburger P."/>
            <person name="Mueller R.-W."/>
            <person name="Bruemmer F."/>
            <person name="Labrenz M."/>
            <person name="Spormann A.M."/>
            <person name="Op Den Camp H."/>
            <person name="Overmann J."/>
            <person name="Amann R."/>
            <person name="Jetten M.S.M."/>
            <person name="Mascher T."/>
            <person name="Medema M.H."/>
            <person name="Devos D.P."/>
            <person name="Kaster A.-K."/>
            <person name="Ovreas L."/>
            <person name="Rohde M."/>
            <person name="Galperin M.Y."/>
            <person name="Jogler C."/>
        </authorList>
    </citation>
    <scope>NUCLEOTIDE SEQUENCE [LARGE SCALE GENOMIC DNA]</scope>
    <source>
        <strain evidence="1 2">LF1</strain>
    </source>
</reference>
<accession>A0A5B1CRZ9</accession>
<dbReference type="Proteomes" id="UP000322699">
    <property type="component" value="Unassembled WGS sequence"/>
</dbReference>
<dbReference type="EMBL" id="VRLW01000001">
    <property type="protein sequence ID" value="KAA1262430.1"/>
    <property type="molecule type" value="Genomic_DNA"/>
</dbReference>
<organism evidence="1 2">
    <name type="scientific">Rubripirellula obstinata</name>
    <dbReference type="NCBI Taxonomy" id="406547"/>
    <lineage>
        <taxon>Bacteria</taxon>
        <taxon>Pseudomonadati</taxon>
        <taxon>Planctomycetota</taxon>
        <taxon>Planctomycetia</taxon>
        <taxon>Pirellulales</taxon>
        <taxon>Pirellulaceae</taxon>
        <taxon>Rubripirellula</taxon>
    </lineage>
</organism>
<dbReference type="AlphaFoldDB" id="A0A5B1CRZ9"/>
<comment type="caution">
    <text evidence="1">The sequence shown here is derived from an EMBL/GenBank/DDBJ whole genome shotgun (WGS) entry which is preliminary data.</text>
</comment>
<keyword evidence="2" id="KW-1185">Reference proteome</keyword>
<proteinExistence type="predicted"/>
<name>A0A5B1CRZ9_9BACT</name>
<gene>
    <name evidence="1" type="ORF">LF1_49940</name>
</gene>
<sequence length="90" mass="10270">MSGKTWRKSTFTPQKFVNSHVNLFDPGTFPSVESRINERIKGFSEFFNCFVFIVPQLSPVAPPTIFIELMVLQNSFVNDVFPNRLGTVLN</sequence>
<evidence type="ECO:0000313" key="2">
    <source>
        <dbReference type="Proteomes" id="UP000322699"/>
    </source>
</evidence>